<keyword evidence="2" id="KW-1185">Reference proteome</keyword>
<sequence>MKSKLFFGSILLSGLLVNLDDVAIDNVIEDSDYTYQRSLSAVFTISTAKASNIEVITVTGNRIPAYTYRPELTRIATNLAYTYLDDPRIASRYPSLEIAYRDAGCDALPGEKPVGCNPTEARASLLPNGCSSFGVGAGWDGYFKSSCNKHDLCYGYASSNQTDCDNMFFREMEIQCLNAPPRNTSTRLCNHNANLYRTAVRSLGHSFFKDAQLDRACVNWDEEYRSFACPDYPN</sequence>
<dbReference type="GO" id="GO:0006644">
    <property type="term" value="P:phospholipid metabolic process"/>
    <property type="evidence" value="ECO:0007669"/>
    <property type="project" value="InterPro"/>
</dbReference>
<dbReference type="EMBL" id="JABBPG010000002">
    <property type="protein sequence ID" value="NOU50130.1"/>
    <property type="molecule type" value="Genomic_DNA"/>
</dbReference>
<dbReference type="Gene3D" id="1.20.90.10">
    <property type="entry name" value="Phospholipase A2 domain"/>
    <property type="match status" value="1"/>
</dbReference>
<dbReference type="GO" id="GO:0004623">
    <property type="term" value="F:phospholipase A2 activity"/>
    <property type="evidence" value="ECO:0007669"/>
    <property type="project" value="InterPro"/>
</dbReference>
<accession>A0A849VBH1</accession>
<name>A0A849VBH1_9GAMM</name>
<dbReference type="InterPro" id="IPR036444">
    <property type="entry name" value="PLipase_A2_dom_sf"/>
</dbReference>
<evidence type="ECO:0008006" key="3">
    <source>
        <dbReference type="Google" id="ProtNLM"/>
    </source>
</evidence>
<evidence type="ECO:0000313" key="1">
    <source>
        <dbReference type="EMBL" id="NOU50130.1"/>
    </source>
</evidence>
<dbReference type="SUPFAM" id="SSF48619">
    <property type="entry name" value="Phospholipase A2, PLA2"/>
    <property type="match status" value="1"/>
</dbReference>
<protein>
    <recommendedName>
        <fullName evidence="3">Phospholipase A2-like protein</fullName>
    </recommendedName>
</protein>
<dbReference type="AlphaFoldDB" id="A0A849VBH1"/>
<dbReference type="GO" id="GO:0050482">
    <property type="term" value="P:arachidonate secretion"/>
    <property type="evidence" value="ECO:0007669"/>
    <property type="project" value="InterPro"/>
</dbReference>
<gene>
    <name evidence="1" type="ORF">HG263_06195</name>
</gene>
<comment type="caution">
    <text evidence="1">The sequence shown here is derived from an EMBL/GenBank/DDBJ whole genome shotgun (WGS) entry which is preliminary data.</text>
</comment>
<reference evidence="1 2" key="1">
    <citation type="submission" date="2020-04" db="EMBL/GenBank/DDBJ databases">
        <title>Pseudoalteromonas caenipelagi sp. nov., isolated from a tidal flat.</title>
        <authorList>
            <person name="Park S."/>
            <person name="Yoon J.-H."/>
        </authorList>
    </citation>
    <scope>NUCLEOTIDE SEQUENCE [LARGE SCALE GENOMIC DNA]</scope>
    <source>
        <strain evidence="1 2">JBTF-M23</strain>
    </source>
</reference>
<dbReference type="Proteomes" id="UP000586305">
    <property type="component" value="Unassembled WGS sequence"/>
</dbReference>
<evidence type="ECO:0000313" key="2">
    <source>
        <dbReference type="Proteomes" id="UP000586305"/>
    </source>
</evidence>
<dbReference type="RefSeq" id="WP_171625206.1">
    <property type="nucleotide sequence ID" value="NZ_JABBPG010000002.1"/>
</dbReference>
<proteinExistence type="predicted"/>
<organism evidence="1 2">
    <name type="scientific">Pseudoalteromonas caenipelagi</name>
    <dbReference type="NCBI Taxonomy" id="2726988"/>
    <lineage>
        <taxon>Bacteria</taxon>
        <taxon>Pseudomonadati</taxon>
        <taxon>Pseudomonadota</taxon>
        <taxon>Gammaproteobacteria</taxon>
        <taxon>Alteromonadales</taxon>
        <taxon>Pseudoalteromonadaceae</taxon>
        <taxon>Pseudoalteromonas</taxon>
    </lineage>
</organism>